<sequence>MTVTGSALPDHSGDRDRADLPTRRPRNAGGTPAAAAPAIGRAAAPSSGRPSSPPVTACPGQSPQEEEEEKGAPLQAAGNYPRSSQGYDTTPIASHPPRATT</sequence>
<name>K1QYS5_MAGGI</name>
<dbReference type="EMBL" id="JH817401">
    <property type="protein sequence ID" value="EKC26676.1"/>
    <property type="molecule type" value="Genomic_DNA"/>
</dbReference>
<feature type="compositionally biased region" description="Low complexity" evidence="1">
    <location>
        <begin position="27"/>
        <end position="50"/>
    </location>
</feature>
<reference evidence="2" key="1">
    <citation type="journal article" date="2012" name="Nature">
        <title>The oyster genome reveals stress adaptation and complexity of shell formation.</title>
        <authorList>
            <person name="Zhang G."/>
            <person name="Fang X."/>
            <person name="Guo X."/>
            <person name="Li L."/>
            <person name="Luo R."/>
            <person name="Xu F."/>
            <person name="Yang P."/>
            <person name="Zhang L."/>
            <person name="Wang X."/>
            <person name="Qi H."/>
            <person name="Xiong Z."/>
            <person name="Que H."/>
            <person name="Xie Y."/>
            <person name="Holland P.W."/>
            <person name="Paps J."/>
            <person name="Zhu Y."/>
            <person name="Wu F."/>
            <person name="Chen Y."/>
            <person name="Wang J."/>
            <person name="Peng C."/>
            <person name="Meng J."/>
            <person name="Yang L."/>
            <person name="Liu J."/>
            <person name="Wen B."/>
            <person name="Zhang N."/>
            <person name="Huang Z."/>
            <person name="Zhu Q."/>
            <person name="Feng Y."/>
            <person name="Mount A."/>
            <person name="Hedgecock D."/>
            <person name="Xu Z."/>
            <person name="Liu Y."/>
            <person name="Domazet-Loso T."/>
            <person name="Du Y."/>
            <person name="Sun X."/>
            <person name="Zhang S."/>
            <person name="Liu B."/>
            <person name="Cheng P."/>
            <person name="Jiang X."/>
            <person name="Li J."/>
            <person name="Fan D."/>
            <person name="Wang W."/>
            <person name="Fu W."/>
            <person name="Wang T."/>
            <person name="Wang B."/>
            <person name="Zhang J."/>
            <person name="Peng Z."/>
            <person name="Li Y."/>
            <person name="Li N."/>
            <person name="Wang J."/>
            <person name="Chen M."/>
            <person name="He Y."/>
            <person name="Tan F."/>
            <person name="Song X."/>
            <person name="Zheng Q."/>
            <person name="Huang R."/>
            <person name="Yang H."/>
            <person name="Du X."/>
            <person name="Chen L."/>
            <person name="Yang M."/>
            <person name="Gaffney P.M."/>
            <person name="Wang S."/>
            <person name="Luo L."/>
            <person name="She Z."/>
            <person name="Ming Y."/>
            <person name="Huang W."/>
            <person name="Zhang S."/>
            <person name="Huang B."/>
            <person name="Zhang Y."/>
            <person name="Qu T."/>
            <person name="Ni P."/>
            <person name="Miao G."/>
            <person name="Wang J."/>
            <person name="Wang Q."/>
            <person name="Steinberg C.E."/>
            <person name="Wang H."/>
            <person name="Li N."/>
            <person name="Qian L."/>
            <person name="Zhang G."/>
            <person name="Li Y."/>
            <person name="Yang H."/>
            <person name="Liu X."/>
            <person name="Wang J."/>
            <person name="Yin Y."/>
            <person name="Wang J."/>
        </authorList>
    </citation>
    <scope>NUCLEOTIDE SEQUENCE [LARGE SCALE GENOMIC DNA]</scope>
    <source>
        <strain evidence="2">05x7-T-G4-1.051#20</strain>
    </source>
</reference>
<accession>K1QYS5</accession>
<proteinExistence type="predicted"/>
<evidence type="ECO:0000256" key="1">
    <source>
        <dbReference type="SAM" id="MobiDB-lite"/>
    </source>
</evidence>
<dbReference type="InParanoid" id="K1QYS5"/>
<feature type="region of interest" description="Disordered" evidence="1">
    <location>
        <begin position="1"/>
        <end position="101"/>
    </location>
</feature>
<dbReference type="HOGENOM" id="CLU_2294337_0_0_1"/>
<organism evidence="2">
    <name type="scientific">Magallana gigas</name>
    <name type="common">Pacific oyster</name>
    <name type="synonym">Crassostrea gigas</name>
    <dbReference type="NCBI Taxonomy" id="29159"/>
    <lineage>
        <taxon>Eukaryota</taxon>
        <taxon>Metazoa</taxon>
        <taxon>Spiralia</taxon>
        <taxon>Lophotrochozoa</taxon>
        <taxon>Mollusca</taxon>
        <taxon>Bivalvia</taxon>
        <taxon>Autobranchia</taxon>
        <taxon>Pteriomorphia</taxon>
        <taxon>Ostreida</taxon>
        <taxon>Ostreoidea</taxon>
        <taxon>Ostreidae</taxon>
        <taxon>Magallana</taxon>
    </lineage>
</organism>
<feature type="compositionally biased region" description="Basic and acidic residues" evidence="1">
    <location>
        <begin position="11"/>
        <end position="22"/>
    </location>
</feature>
<evidence type="ECO:0000313" key="2">
    <source>
        <dbReference type="EMBL" id="EKC26676.1"/>
    </source>
</evidence>
<gene>
    <name evidence="2" type="ORF">CGI_10005844</name>
</gene>
<feature type="compositionally biased region" description="Polar residues" evidence="1">
    <location>
        <begin position="81"/>
        <end position="92"/>
    </location>
</feature>
<dbReference type="AlphaFoldDB" id="K1QYS5"/>
<protein>
    <submittedName>
        <fullName evidence="2">Uncharacterized protein</fullName>
    </submittedName>
</protein>